<proteinExistence type="predicted"/>
<protein>
    <recommendedName>
        <fullName evidence="2">Glycosyltransferase 61 catalytic domain-containing protein</fullName>
    </recommendedName>
</protein>
<keyword evidence="1" id="KW-1133">Transmembrane helix</keyword>
<evidence type="ECO:0000313" key="3">
    <source>
        <dbReference type="EMBL" id="OZJ03874.1"/>
    </source>
</evidence>
<feature type="transmembrane region" description="Helical" evidence="1">
    <location>
        <begin position="21"/>
        <end position="42"/>
    </location>
</feature>
<name>A0A261Y038_9FUNG</name>
<evidence type="ECO:0000256" key="1">
    <source>
        <dbReference type="SAM" id="Phobius"/>
    </source>
</evidence>
<gene>
    <name evidence="3" type="ORF">BZG36_03960</name>
</gene>
<keyword evidence="1" id="KW-0472">Membrane</keyword>
<dbReference type="Pfam" id="PF04577">
    <property type="entry name" value="Glyco_transf_61"/>
    <property type="match status" value="1"/>
</dbReference>
<dbReference type="AlphaFoldDB" id="A0A261Y038"/>
<keyword evidence="4" id="KW-1185">Reference proteome</keyword>
<keyword evidence="1" id="KW-0812">Transmembrane</keyword>
<sequence>MPPYRSEYNLLSPRGRRFDRLRLRPTAVCGALFIGAALLYLFSYTATPDQAPLTPSYNRNVYKDLAEKDVLKPVPKSFQSSWQCTHMTDNNKPDNTNPDNQRSRMCYVEHFCVDRAKGGFLVKSSKTPPLNLANTPAISEDVYWQPEVVTSFDSNDAYYVDETLYVYGMSSPHNLNNWVYNGVVPLWRTMQANGATESSWLFRAKVFNGLQTSRHDMSFLAPKGQDIVLDVNQVGTDFQTLPPSKSAICFKKAVIGTGNTCPDPGCTTSFDKDTTASFRSYFINSMDEHFQNFSKSAYISKAQIPQPSSKEPLVTVIVNHSQQTIVNSEELVASLKHHDFNVQTFDMHKDMTIPELGYLMKDSTILIAAHGNALASAIFMPPISATFSINSRFTEHDTSYQPNFIASAQRYYQWTCEDKSCVEPMEPLARNCLAKYKISRTNLTDQAYYSFLSLSSPADRIANDLGAIPTFVNNFKDAFECYVQSIPRRVDVDKMLQMVAVAALDAGYVERLVDTGEGLNVKPQVFYDDEIDFREKHGYRDLCRAGRCCGPKCFDNLEAMMFREGGMWSLRGNEKDSKWKPATKIEGDKSWKF</sequence>
<dbReference type="EMBL" id="MVBO01000064">
    <property type="protein sequence ID" value="OZJ03874.1"/>
    <property type="molecule type" value="Genomic_DNA"/>
</dbReference>
<evidence type="ECO:0000313" key="4">
    <source>
        <dbReference type="Proteomes" id="UP000242875"/>
    </source>
</evidence>
<dbReference type="Proteomes" id="UP000242875">
    <property type="component" value="Unassembled WGS sequence"/>
</dbReference>
<evidence type="ECO:0000259" key="2">
    <source>
        <dbReference type="Pfam" id="PF04577"/>
    </source>
</evidence>
<dbReference type="GO" id="GO:0016757">
    <property type="term" value="F:glycosyltransferase activity"/>
    <property type="evidence" value="ECO:0007669"/>
    <property type="project" value="InterPro"/>
</dbReference>
<reference evidence="3 4" key="1">
    <citation type="journal article" date="2017" name="Mycologia">
        <title>Bifiguratus adelaidae, gen. et sp. nov., a new member of Mucoromycotina in endophytic and soil-dwelling habitats.</title>
        <authorList>
            <person name="Torres-Cruz T.J."/>
            <person name="Billingsley Tobias T.L."/>
            <person name="Almatruk M."/>
            <person name="Hesse C."/>
            <person name="Kuske C.R."/>
            <person name="Desiro A."/>
            <person name="Benucci G.M."/>
            <person name="Bonito G."/>
            <person name="Stajich J.E."/>
            <person name="Dunlap C."/>
            <person name="Arnold A.E."/>
            <person name="Porras-Alfaro A."/>
        </authorList>
    </citation>
    <scope>NUCLEOTIDE SEQUENCE [LARGE SCALE GENOMIC DNA]</scope>
    <source>
        <strain evidence="3 4">AZ0501</strain>
    </source>
</reference>
<accession>A0A261Y038</accession>
<organism evidence="3 4">
    <name type="scientific">Bifiguratus adelaidae</name>
    <dbReference type="NCBI Taxonomy" id="1938954"/>
    <lineage>
        <taxon>Eukaryota</taxon>
        <taxon>Fungi</taxon>
        <taxon>Fungi incertae sedis</taxon>
        <taxon>Mucoromycota</taxon>
        <taxon>Mucoromycotina</taxon>
        <taxon>Endogonomycetes</taxon>
        <taxon>Endogonales</taxon>
        <taxon>Endogonales incertae sedis</taxon>
        <taxon>Bifiguratus</taxon>
    </lineage>
</organism>
<feature type="domain" description="Glycosyltransferase 61 catalytic" evidence="2">
    <location>
        <begin position="302"/>
        <end position="382"/>
    </location>
</feature>
<comment type="caution">
    <text evidence="3">The sequence shown here is derived from an EMBL/GenBank/DDBJ whole genome shotgun (WGS) entry which is preliminary data.</text>
</comment>
<dbReference type="InterPro" id="IPR049625">
    <property type="entry name" value="Glyco_transf_61_cat"/>
</dbReference>
<dbReference type="OrthoDB" id="529273at2759"/>